<gene>
    <name evidence="1" type="ORF">ADH66_08045</name>
    <name evidence="2" type="ORF">I5Q82_18080</name>
</gene>
<dbReference type="AlphaFoldDB" id="A0A1Z2XQ99"/>
<reference evidence="1" key="1">
    <citation type="journal article" date="2017" name="Genome Announc.">
        <title>High-Quality Whole-Genome Sequences of the Oligo-Mouse-Microbiota Bacterial Community.</title>
        <authorList>
            <person name="Garzetti D."/>
            <person name="Brugiroux S."/>
            <person name="Bunk B."/>
            <person name="Pukall R."/>
            <person name="McCoy K.D."/>
            <person name="Macpherson A.J."/>
            <person name="Stecher B."/>
        </authorList>
    </citation>
    <scope>NUCLEOTIDE SEQUENCE</scope>
    <source>
        <strain evidence="1">KB18</strain>
    </source>
</reference>
<keyword evidence="3" id="KW-1185">Reference proteome</keyword>
<dbReference type="KEGG" id="amur:ADH66_08045"/>
<name>A0A1Z2XQ99_9FIRM</name>
<evidence type="ECO:0000313" key="2">
    <source>
        <dbReference type="EMBL" id="QQR29889.1"/>
    </source>
</evidence>
<proteinExistence type="predicted"/>
<reference evidence="3" key="2">
    <citation type="submission" date="2017-05" db="EMBL/GenBank/DDBJ databases">
        <title>Improved OligoMM genomes.</title>
        <authorList>
            <person name="Garzetti D."/>
        </authorList>
    </citation>
    <scope>NUCLEOTIDE SEQUENCE [LARGE SCALE GENOMIC DNA]</scope>
    <source>
        <strain evidence="3">KB18</strain>
    </source>
</reference>
<evidence type="ECO:0000313" key="4">
    <source>
        <dbReference type="Proteomes" id="UP000596035"/>
    </source>
</evidence>
<dbReference type="EMBL" id="CP065321">
    <property type="protein sequence ID" value="QQR29889.1"/>
    <property type="molecule type" value="Genomic_DNA"/>
</dbReference>
<evidence type="ECO:0000313" key="1">
    <source>
        <dbReference type="EMBL" id="ASB40612.1"/>
    </source>
</evidence>
<dbReference type="Proteomes" id="UP000196710">
    <property type="component" value="Chromosome"/>
</dbReference>
<protein>
    <recommendedName>
        <fullName evidence="5">Fic family protein</fullName>
    </recommendedName>
</protein>
<evidence type="ECO:0008006" key="5">
    <source>
        <dbReference type="Google" id="ProtNLM"/>
    </source>
</evidence>
<accession>A0A1Z2XQ99</accession>
<dbReference type="InterPro" id="IPR036388">
    <property type="entry name" value="WH-like_DNA-bd_sf"/>
</dbReference>
<sequence>MHKYDYSFLEKFPLPENVSSLLECLRGMQKRLGGKAGAGNPAQKPDLSEFPEKIITAYKRSDAEPLLLVPCVTLDMLCTLPKDPGSQSAAIGLAQQLLSRSGYPMCRNFPLEDKICTYRFFYQRALERASVHWEQNGNAYLYYIEIFLSLLYLCGKDMAPTVRRRGRTKRAAIEEIVLGSAAPISKAEICAALPNVSPTTVEAALGAMVRAGRIQKVGAARAARYIRA</sequence>
<dbReference type="Gene3D" id="1.10.10.10">
    <property type="entry name" value="Winged helix-like DNA-binding domain superfamily/Winged helix DNA-binding domain"/>
    <property type="match status" value="1"/>
</dbReference>
<evidence type="ECO:0000313" key="3">
    <source>
        <dbReference type="Proteomes" id="UP000196710"/>
    </source>
</evidence>
<organism evidence="2 4">
    <name type="scientific">Acutalibacter muris</name>
    <dbReference type="NCBI Taxonomy" id="1796620"/>
    <lineage>
        <taxon>Bacteria</taxon>
        <taxon>Bacillati</taxon>
        <taxon>Bacillota</taxon>
        <taxon>Clostridia</taxon>
        <taxon>Eubacteriales</taxon>
        <taxon>Acutalibacteraceae</taxon>
        <taxon>Acutalibacter</taxon>
    </lineage>
</organism>
<dbReference type="Proteomes" id="UP000596035">
    <property type="component" value="Chromosome"/>
</dbReference>
<dbReference type="EMBL" id="CP021422">
    <property type="protein sequence ID" value="ASB40612.1"/>
    <property type="molecule type" value="Genomic_DNA"/>
</dbReference>
<reference evidence="2 4" key="3">
    <citation type="submission" date="2020-11" db="EMBL/GenBank/DDBJ databases">
        <title>Closed and high quality bacterial genomes of the OMM12 community.</title>
        <authorList>
            <person name="Marbouty M."/>
            <person name="Lamy-Besnier Q."/>
            <person name="Debarbieux L."/>
            <person name="Koszul R."/>
        </authorList>
    </citation>
    <scope>NUCLEOTIDE SEQUENCE [LARGE SCALE GENOMIC DNA]</scope>
    <source>
        <strain evidence="2 4">KB18</strain>
    </source>
</reference>
<dbReference type="RefSeq" id="WP_066533687.1">
    <property type="nucleotide sequence ID" value="NZ_CP021422.1"/>
</dbReference>